<dbReference type="RefSeq" id="WP_138127406.1">
    <property type="nucleotide sequence ID" value="NZ_SWLG01000009.1"/>
</dbReference>
<dbReference type="AlphaFoldDB" id="A0A5R9F837"/>
<feature type="transmembrane region" description="Helical" evidence="1">
    <location>
        <begin position="66"/>
        <end position="87"/>
    </location>
</feature>
<organism evidence="2 3">
    <name type="scientific">Exobacillus caeni</name>
    <dbReference type="NCBI Taxonomy" id="2574798"/>
    <lineage>
        <taxon>Bacteria</taxon>
        <taxon>Bacillati</taxon>
        <taxon>Bacillota</taxon>
        <taxon>Bacilli</taxon>
        <taxon>Bacillales</taxon>
        <taxon>Guptibacillaceae</taxon>
        <taxon>Exobacillus</taxon>
    </lineage>
</organism>
<feature type="transmembrane region" description="Helical" evidence="1">
    <location>
        <begin position="99"/>
        <end position="123"/>
    </location>
</feature>
<feature type="transmembrane region" description="Helical" evidence="1">
    <location>
        <begin position="9"/>
        <end position="28"/>
    </location>
</feature>
<dbReference type="EMBL" id="SWLG01000009">
    <property type="protein sequence ID" value="TLS36674.1"/>
    <property type="molecule type" value="Genomic_DNA"/>
</dbReference>
<comment type="caution">
    <text evidence="2">The sequence shown here is derived from an EMBL/GenBank/DDBJ whole genome shotgun (WGS) entry which is preliminary data.</text>
</comment>
<accession>A0A5R9F837</accession>
<dbReference type="Proteomes" id="UP000308230">
    <property type="component" value="Unassembled WGS sequence"/>
</dbReference>
<keyword evidence="1" id="KW-1133">Transmembrane helix</keyword>
<reference evidence="2 3" key="1">
    <citation type="submission" date="2019-04" db="EMBL/GenBank/DDBJ databases">
        <title>Bacillus caeni sp. nov., a bacterium isolated from mangrove sediment.</title>
        <authorList>
            <person name="Huang H."/>
            <person name="Mo K."/>
            <person name="Hu Y."/>
        </authorList>
    </citation>
    <scope>NUCLEOTIDE SEQUENCE [LARGE SCALE GENOMIC DNA]</scope>
    <source>
        <strain evidence="2 3">HB172195</strain>
    </source>
</reference>
<gene>
    <name evidence="2" type="ORF">FCL54_14230</name>
</gene>
<sequence length="145" mass="16184">MKKILISPYLLGIVLGLIGYLVYTLFHVTAFHAFSWVTAFLVLLVTIGLYVLGALYWREELIYQRAVIGVLSGLFFHISVSATLMMLQLGSSPDLKSLVFPYIKVLIVSGLMMLLTIAAGVILEKVDFSFTEKAHSRDSNLPTYH</sequence>
<evidence type="ECO:0000313" key="3">
    <source>
        <dbReference type="Proteomes" id="UP000308230"/>
    </source>
</evidence>
<protein>
    <submittedName>
        <fullName evidence="2">Uncharacterized protein</fullName>
    </submittedName>
</protein>
<evidence type="ECO:0000313" key="2">
    <source>
        <dbReference type="EMBL" id="TLS36674.1"/>
    </source>
</evidence>
<evidence type="ECO:0000256" key="1">
    <source>
        <dbReference type="SAM" id="Phobius"/>
    </source>
</evidence>
<keyword evidence="1" id="KW-0472">Membrane</keyword>
<proteinExistence type="predicted"/>
<name>A0A5R9F837_9BACL</name>
<dbReference type="OrthoDB" id="9849964at2"/>
<feature type="transmembrane region" description="Helical" evidence="1">
    <location>
        <begin position="34"/>
        <end position="57"/>
    </location>
</feature>
<keyword evidence="3" id="KW-1185">Reference proteome</keyword>
<keyword evidence="1" id="KW-0812">Transmembrane</keyword>